<evidence type="ECO:0000256" key="8">
    <source>
        <dbReference type="ARBA" id="ARBA00025197"/>
    </source>
</evidence>
<evidence type="ECO:0000256" key="6">
    <source>
        <dbReference type="ARBA" id="ARBA00023078"/>
    </source>
</evidence>
<dbReference type="EMBL" id="EU692977">
    <property type="protein sequence ID" value="ACH56488.1"/>
    <property type="molecule type" value="Genomic_DNA"/>
</dbReference>
<feature type="non-terminal residue" evidence="11">
    <location>
        <position position="31"/>
    </location>
</feature>
<geneLocation type="chloroplast" evidence="11"/>
<organism evidence="11">
    <name type="scientific">Verdoornia succulenta</name>
    <dbReference type="NCBI Taxonomy" id="139852"/>
    <lineage>
        <taxon>Eukaryota</taxon>
        <taxon>Viridiplantae</taxon>
        <taxon>Streptophyta</taxon>
        <taxon>Embryophyta</taxon>
        <taxon>Marchantiophyta</taxon>
        <taxon>Jungermanniopsida</taxon>
        <taxon>Metzgeriidae</taxon>
        <taxon>Metzgeriales</taxon>
        <taxon>Aneuraceae</taxon>
        <taxon>Verdoornia</taxon>
    </lineage>
</organism>
<keyword evidence="7 10" id="KW-0472">Membrane</keyword>
<dbReference type="InterPro" id="IPR007802">
    <property type="entry name" value="Cyt_b6/f_cplx_su6"/>
</dbReference>
<proteinExistence type="inferred from homology"/>
<reference evidence="11" key="1">
    <citation type="submission" date="2008-05" db="EMBL/GenBank/DDBJ databases">
        <title>Distribution and evolution of pseudogenes, gene losses and a gene rearrangement in the plastid genome of the non-photosynthetic liverwort, Aneura mirabilis (Metzgeriales, Jungermanniopsida).</title>
        <authorList>
            <person name="Wickett N.J."/>
            <person name="Fan Y."/>
            <person name="Lewis P.O."/>
            <person name="Goffinet B."/>
        </authorList>
    </citation>
    <scope>NUCLEOTIDE SEQUENCE</scope>
</reference>
<evidence type="ECO:0000256" key="2">
    <source>
        <dbReference type="ARBA" id="ARBA00022448"/>
    </source>
</evidence>
<keyword evidence="11" id="KW-0934">Plastid</keyword>
<gene>
    <name evidence="11" type="primary">petL</name>
</gene>
<keyword evidence="6" id="KW-0793">Thylakoid</keyword>
<keyword evidence="3 10" id="KW-0812">Transmembrane</keyword>
<dbReference type="Pfam" id="PF05115">
    <property type="entry name" value="PetL"/>
    <property type="match status" value="1"/>
</dbReference>
<evidence type="ECO:0000256" key="1">
    <source>
        <dbReference type="ARBA" id="ARBA00004167"/>
    </source>
</evidence>
<keyword evidence="2" id="KW-0813">Transport</keyword>
<evidence type="ECO:0000256" key="5">
    <source>
        <dbReference type="ARBA" id="ARBA00022989"/>
    </source>
</evidence>
<dbReference type="HAMAP" id="MF_00433">
    <property type="entry name" value="Cytb6_f_PetL"/>
    <property type="match status" value="1"/>
</dbReference>
<sequence>MLTILSYFLFLLGALVLALIPYIGLSKIQLI</sequence>
<evidence type="ECO:0000256" key="10">
    <source>
        <dbReference type="SAM" id="Phobius"/>
    </source>
</evidence>
<protein>
    <submittedName>
        <fullName evidence="11">Cytochrome b6/f complex small subunit</fullName>
    </submittedName>
</protein>
<evidence type="ECO:0000256" key="7">
    <source>
        <dbReference type="ARBA" id="ARBA00023136"/>
    </source>
</evidence>
<comment type="subunit">
    <text evidence="9">The 4 large subunits of the cytochrome b6-f complex are cytochrome b6, subunit IV (17 kDa polypeptide, PetD), cytochrome f and the Rieske protein, while the 4 small subunits are PetG, PetL, PetM and PetN. The complex functions as a dimer.</text>
</comment>
<keyword evidence="4" id="KW-0249">Electron transport</keyword>
<evidence type="ECO:0000256" key="4">
    <source>
        <dbReference type="ARBA" id="ARBA00022982"/>
    </source>
</evidence>
<accession>C4MHN5</accession>
<comment type="subcellular location">
    <subcellularLocation>
        <location evidence="1">Membrane</location>
        <topology evidence="1">Single-pass membrane protein</topology>
    </subcellularLocation>
</comment>
<dbReference type="GO" id="GO:0016020">
    <property type="term" value="C:membrane"/>
    <property type="evidence" value="ECO:0007669"/>
    <property type="project" value="UniProtKB-SubCell"/>
</dbReference>
<evidence type="ECO:0000256" key="9">
    <source>
        <dbReference type="ARBA" id="ARBA00025834"/>
    </source>
</evidence>
<comment type="function">
    <text evidence="8">Component of the cytochrome b6-f complex, which mediates electron transfer between photosystem II (PSII) and photosystem I (PSI), cyclic electron flow around PSI, and state transitions. PetL is important for photoautotrophic growth as well as for electron transfer efficiency and stability of the cytochrome b6-f complex.</text>
</comment>
<name>C4MHN5_9MARC</name>
<evidence type="ECO:0000313" key="11">
    <source>
        <dbReference type="EMBL" id="ACH56488.1"/>
    </source>
</evidence>
<keyword evidence="5 10" id="KW-1133">Transmembrane helix</keyword>
<dbReference type="AlphaFoldDB" id="C4MHN5"/>
<keyword evidence="11" id="KW-0150">Chloroplast</keyword>
<feature type="transmembrane region" description="Helical" evidence="10">
    <location>
        <begin position="6"/>
        <end position="25"/>
    </location>
</feature>
<dbReference type="GO" id="GO:0009512">
    <property type="term" value="C:cytochrome b6f complex"/>
    <property type="evidence" value="ECO:0007669"/>
    <property type="project" value="InterPro"/>
</dbReference>
<dbReference type="GO" id="GO:0009055">
    <property type="term" value="F:electron transfer activity"/>
    <property type="evidence" value="ECO:0007669"/>
    <property type="project" value="InterPro"/>
</dbReference>
<evidence type="ECO:0000256" key="3">
    <source>
        <dbReference type="ARBA" id="ARBA00022692"/>
    </source>
</evidence>